<sequence>MDTVIELATLEERFSGEYASFTEASWQIQLRSVLLREGLVFARGATASDLIEGLEGLGTVFLHPDASASGITEIKPNGDERGGFSRAGLKLHTDRALIQIPPAFLGLILDEAADSGGEALFLDSAELVARLIEVGVSSEDLLSVRLVSGVHGAEALPFLRRIDNVGWQCRYRDDHVGHPSGPPSVLAQIDQAFGELVKAVELVPGESYVLNNHRWLHGRRDFQGARRASRLLFNAVSESFSAFQLRDLS</sequence>
<accession>A0ABT6KNN5</accession>
<dbReference type="Proteomes" id="UP001160142">
    <property type="component" value="Unassembled WGS sequence"/>
</dbReference>
<reference evidence="6 7" key="1">
    <citation type="submission" date="2023-04" db="EMBL/GenBank/DDBJ databases">
        <title>Genome Encyclopedia of Bacteria and Archaea VI: Functional Genomics of Type Strains.</title>
        <authorList>
            <person name="Whitman W."/>
        </authorList>
    </citation>
    <scope>NUCLEOTIDE SEQUENCE [LARGE SCALE GENOMIC DNA]</scope>
    <source>
        <strain evidence="6 7">SG_E_30_P1</strain>
    </source>
</reference>
<dbReference type="Gene3D" id="3.60.130.10">
    <property type="entry name" value="Clavaminate synthase-like"/>
    <property type="match status" value="2"/>
</dbReference>
<gene>
    <name evidence="6" type="ORF">M2152_000934</name>
</gene>
<evidence type="ECO:0000259" key="5">
    <source>
        <dbReference type="Pfam" id="PF02668"/>
    </source>
</evidence>
<dbReference type="Pfam" id="PF02668">
    <property type="entry name" value="TauD"/>
    <property type="match status" value="1"/>
</dbReference>
<name>A0ABT6KNN5_9MICO</name>
<dbReference type="PANTHER" id="PTHR10696:SF56">
    <property type="entry name" value="TAUD_TFDA-LIKE DOMAIN-CONTAINING PROTEIN"/>
    <property type="match status" value="1"/>
</dbReference>
<dbReference type="RefSeq" id="WP_322133091.1">
    <property type="nucleotide sequence ID" value="NZ_CP085036.1"/>
</dbReference>
<keyword evidence="4" id="KW-0045">Antibiotic biosynthesis</keyword>
<keyword evidence="3" id="KW-0408">Iron</keyword>
<dbReference type="InterPro" id="IPR050411">
    <property type="entry name" value="AlphaKG_dependent_hydroxylases"/>
</dbReference>
<evidence type="ECO:0000313" key="7">
    <source>
        <dbReference type="Proteomes" id="UP001160142"/>
    </source>
</evidence>
<dbReference type="InterPro" id="IPR042098">
    <property type="entry name" value="TauD-like_sf"/>
</dbReference>
<keyword evidence="2" id="KW-0560">Oxidoreductase</keyword>
<evidence type="ECO:0000313" key="6">
    <source>
        <dbReference type="EMBL" id="MDH6180752.1"/>
    </source>
</evidence>
<proteinExistence type="predicted"/>
<comment type="cofactor">
    <cofactor evidence="1">
        <name>Fe(2+)</name>
        <dbReference type="ChEBI" id="CHEBI:29033"/>
    </cofactor>
</comment>
<evidence type="ECO:0000256" key="1">
    <source>
        <dbReference type="ARBA" id="ARBA00001954"/>
    </source>
</evidence>
<feature type="domain" description="TauD/TfdA-like" evidence="5">
    <location>
        <begin position="27"/>
        <end position="131"/>
    </location>
</feature>
<protein>
    <submittedName>
        <fullName evidence="6">Alpha-ketoglutarate-dependent taurine dioxygenase</fullName>
    </submittedName>
</protein>
<dbReference type="SUPFAM" id="SSF51197">
    <property type="entry name" value="Clavaminate synthase-like"/>
    <property type="match status" value="1"/>
</dbReference>
<dbReference type="EMBL" id="JARXVQ010000001">
    <property type="protein sequence ID" value="MDH6180752.1"/>
    <property type="molecule type" value="Genomic_DNA"/>
</dbReference>
<evidence type="ECO:0000256" key="3">
    <source>
        <dbReference type="ARBA" id="ARBA00023004"/>
    </source>
</evidence>
<dbReference type="InterPro" id="IPR003819">
    <property type="entry name" value="TauD/TfdA-like"/>
</dbReference>
<comment type="caution">
    <text evidence="6">The sequence shown here is derived from an EMBL/GenBank/DDBJ whole genome shotgun (WGS) entry which is preliminary data.</text>
</comment>
<keyword evidence="6" id="KW-0223">Dioxygenase</keyword>
<evidence type="ECO:0000256" key="2">
    <source>
        <dbReference type="ARBA" id="ARBA00023002"/>
    </source>
</evidence>
<dbReference type="PANTHER" id="PTHR10696">
    <property type="entry name" value="GAMMA-BUTYROBETAINE HYDROXYLASE-RELATED"/>
    <property type="match status" value="1"/>
</dbReference>
<organism evidence="6 7">
    <name type="scientific">Antiquaquibacter oligotrophicus</name>
    <dbReference type="NCBI Taxonomy" id="2880260"/>
    <lineage>
        <taxon>Bacteria</taxon>
        <taxon>Bacillati</taxon>
        <taxon>Actinomycetota</taxon>
        <taxon>Actinomycetes</taxon>
        <taxon>Micrococcales</taxon>
        <taxon>Microbacteriaceae</taxon>
        <taxon>Antiquaquibacter</taxon>
    </lineage>
</organism>
<dbReference type="GO" id="GO:0051213">
    <property type="term" value="F:dioxygenase activity"/>
    <property type="evidence" value="ECO:0007669"/>
    <property type="project" value="UniProtKB-KW"/>
</dbReference>
<evidence type="ECO:0000256" key="4">
    <source>
        <dbReference type="ARBA" id="ARBA00023194"/>
    </source>
</evidence>
<keyword evidence="7" id="KW-1185">Reference proteome</keyword>